<dbReference type="PANTHER" id="PTHR11741:SF0">
    <property type="entry name" value="ELONGATION FACTOR TS, MITOCHONDRIAL"/>
    <property type="match status" value="1"/>
</dbReference>
<evidence type="ECO:0000256" key="1">
    <source>
        <dbReference type="SAM" id="MobiDB-lite"/>
    </source>
</evidence>
<name>A0ABY3XIJ8_9GAMM</name>
<sequence>MFYPVRSIHSYVHHQRIGVLAEFGLETDFAQRTDEFARLAQDILLHIAAMAPADVTELLAQPFVKQTQLTIGEMLDEVAEQLRERLAMLRFVRWDIESPRREDADPQPPGPPAAAARLRVVR</sequence>
<feature type="region of interest" description="Disordered" evidence="1">
    <location>
        <begin position="99"/>
        <end position="122"/>
    </location>
</feature>
<reference evidence="2 3" key="1">
    <citation type="submission" date="2022-03" db="EMBL/GenBank/DDBJ databases">
        <title>Complete genome sequence of Lysobacter capsici VKM B-2533 and Lysobacter gummosus 10.1.1, promising sources of lytic agents.</title>
        <authorList>
            <person name="Tarlachkov S.V."/>
            <person name="Kudryakova I.V."/>
            <person name="Afoshin A.S."/>
            <person name="Leontyevskaya E.A."/>
            <person name="Leontyevskaya N.V."/>
        </authorList>
    </citation>
    <scope>NUCLEOTIDE SEQUENCE [LARGE SCALE GENOMIC DNA]</scope>
    <source>
        <strain evidence="2 3">10.1.1</strain>
    </source>
</reference>
<evidence type="ECO:0000313" key="2">
    <source>
        <dbReference type="EMBL" id="UNP31488.1"/>
    </source>
</evidence>
<dbReference type="RefSeq" id="WP_057942621.1">
    <property type="nucleotide sequence ID" value="NZ_CP011131.1"/>
</dbReference>
<proteinExistence type="predicted"/>
<dbReference type="PANTHER" id="PTHR11741">
    <property type="entry name" value="ELONGATION FACTOR TS"/>
    <property type="match status" value="1"/>
</dbReference>
<dbReference type="EMBL" id="CP093547">
    <property type="protein sequence ID" value="UNP31488.1"/>
    <property type="molecule type" value="Genomic_DNA"/>
</dbReference>
<gene>
    <name evidence="2" type="ORF">MOV92_09690</name>
</gene>
<dbReference type="Gene3D" id="3.30.479.20">
    <property type="entry name" value="Elongation factor Ts, dimerisation domain"/>
    <property type="match status" value="1"/>
</dbReference>
<evidence type="ECO:0000313" key="3">
    <source>
        <dbReference type="Proteomes" id="UP000829194"/>
    </source>
</evidence>
<dbReference type="InterPro" id="IPR001816">
    <property type="entry name" value="Transl_elong_EFTs/EF1B"/>
</dbReference>
<dbReference type="Proteomes" id="UP000829194">
    <property type="component" value="Chromosome"/>
</dbReference>
<accession>A0ABY3XIJ8</accession>
<dbReference type="SUPFAM" id="SSF54713">
    <property type="entry name" value="Elongation factor Ts (EF-Ts), dimerisation domain"/>
    <property type="match status" value="1"/>
</dbReference>
<protein>
    <submittedName>
        <fullName evidence="2">Uncharacterized protein</fullName>
    </submittedName>
</protein>
<keyword evidence="3" id="KW-1185">Reference proteome</keyword>
<dbReference type="InterPro" id="IPR036402">
    <property type="entry name" value="EF-Ts_dimer_sf"/>
</dbReference>
<organism evidence="2 3">
    <name type="scientific">Lysobacter gummosus</name>
    <dbReference type="NCBI Taxonomy" id="262324"/>
    <lineage>
        <taxon>Bacteria</taxon>
        <taxon>Pseudomonadati</taxon>
        <taxon>Pseudomonadota</taxon>
        <taxon>Gammaproteobacteria</taxon>
        <taxon>Lysobacterales</taxon>
        <taxon>Lysobacteraceae</taxon>
        <taxon>Lysobacter</taxon>
    </lineage>
</organism>